<dbReference type="PANTHER" id="PTHR23155:SF1062">
    <property type="entry name" value="OS11G0579400 PROTEIN"/>
    <property type="match status" value="1"/>
</dbReference>
<gene>
    <name evidence="11" type="ORF">URODEC1_LOCUS60837</name>
</gene>
<evidence type="ECO:0000256" key="1">
    <source>
        <dbReference type="ARBA" id="ARBA00008894"/>
    </source>
</evidence>
<dbReference type="InterPro" id="IPR027417">
    <property type="entry name" value="P-loop_NTPase"/>
</dbReference>
<dbReference type="EMBL" id="OZ075134">
    <property type="protein sequence ID" value="CAL4991851.1"/>
    <property type="molecule type" value="Genomic_DNA"/>
</dbReference>
<dbReference type="InterPro" id="IPR038005">
    <property type="entry name" value="RX-like_CC"/>
</dbReference>
<feature type="compositionally biased region" description="Basic and acidic residues" evidence="7">
    <location>
        <begin position="282"/>
        <end position="294"/>
    </location>
</feature>
<feature type="domain" description="Disease resistance R13L4/SHOC-2-like LRR" evidence="10">
    <location>
        <begin position="610"/>
        <end position="932"/>
    </location>
</feature>
<keyword evidence="4" id="KW-0547">Nucleotide-binding</keyword>
<dbReference type="Pfam" id="PF23598">
    <property type="entry name" value="LRR_14"/>
    <property type="match status" value="1"/>
</dbReference>
<evidence type="ECO:0000259" key="8">
    <source>
        <dbReference type="Pfam" id="PF18052"/>
    </source>
</evidence>
<evidence type="ECO:0000259" key="9">
    <source>
        <dbReference type="Pfam" id="PF23559"/>
    </source>
</evidence>
<feature type="region of interest" description="Disordered" evidence="7">
    <location>
        <begin position="280"/>
        <end position="299"/>
    </location>
</feature>
<dbReference type="InterPro" id="IPR055414">
    <property type="entry name" value="LRR_R13L4/SHOC2-like"/>
</dbReference>
<dbReference type="SUPFAM" id="SSF52540">
    <property type="entry name" value="P-loop containing nucleoside triphosphate hydrolases"/>
    <property type="match status" value="1"/>
</dbReference>
<evidence type="ECO:0000256" key="6">
    <source>
        <dbReference type="ARBA" id="ARBA00023054"/>
    </source>
</evidence>
<evidence type="ECO:0008006" key="13">
    <source>
        <dbReference type="Google" id="ProtNLM"/>
    </source>
</evidence>
<evidence type="ECO:0000313" key="12">
    <source>
        <dbReference type="Proteomes" id="UP001497457"/>
    </source>
</evidence>
<dbReference type="Pfam" id="PF18052">
    <property type="entry name" value="Rx_N"/>
    <property type="match status" value="1"/>
</dbReference>
<proteinExistence type="inferred from homology"/>
<dbReference type="CDD" id="cd14798">
    <property type="entry name" value="RX-CC_like"/>
    <property type="match status" value="1"/>
</dbReference>
<keyword evidence="5" id="KW-0611">Plant defense</keyword>
<dbReference type="Pfam" id="PF23559">
    <property type="entry name" value="WHD_DRP"/>
    <property type="match status" value="1"/>
</dbReference>
<dbReference type="GO" id="GO:0051707">
    <property type="term" value="P:response to other organism"/>
    <property type="evidence" value="ECO:0007669"/>
    <property type="project" value="UniProtKB-ARBA"/>
</dbReference>
<dbReference type="Gene3D" id="1.10.10.10">
    <property type="entry name" value="Winged helix-like DNA-binding domain superfamily/Winged helix DNA-binding domain"/>
    <property type="match status" value="1"/>
</dbReference>
<feature type="domain" description="Disease resistance protein winged helix" evidence="9">
    <location>
        <begin position="484"/>
        <end position="559"/>
    </location>
</feature>
<dbReference type="InterPro" id="IPR044974">
    <property type="entry name" value="Disease_R_plants"/>
</dbReference>
<keyword evidence="6" id="KW-0175">Coiled coil</keyword>
<dbReference type="InterPro" id="IPR041118">
    <property type="entry name" value="Rx_N"/>
</dbReference>
<evidence type="ECO:0000256" key="5">
    <source>
        <dbReference type="ARBA" id="ARBA00022821"/>
    </source>
</evidence>
<organism evidence="11 12">
    <name type="scientific">Urochloa decumbens</name>
    <dbReference type="NCBI Taxonomy" id="240449"/>
    <lineage>
        <taxon>Eukaryota</taxon>
        <taxon>Viridiplantae</taxon>
        <taxon>Streptophyta</taxon>
        <taxon>Embryophyta</taxon>
        <taxon>Tracheophyta</taxon>
        <taxon>Spermatophyta</taxon>
        <taxon>Magnoliopsida</taxon>
        <taxon>Liliopsida</taxon>
        <taxon>Poales</taxon>
        <taxon>Poaceae</taxon>
        <taxon>PACMAD clade</taxon>
        <taxon>Panicoideae</taxon>
        <taxon>Panicodae</taxon>
        <taxon>Paniceae</taxon>
        <taxon>Melinidinae</taxon>
        <taxon>Urochloa</taxon>
    </lineage>
</organism>
<dbReference type="SUPFAM" id="SSF52058">
    <property type="entry name" value="L domain-like"/>
    <property type="match status" value="1"/>
</dbReference>
<evidence type="ECO:0000256" key="2">
    <source>
        <dbReference type="ARBA" id="ARBA00022614"/>
    </source>
</evidence>
<protein>
    <recommendedName>
        <fullName evidence="13">Rx N-terminal domain-containing protein</fullName>
    </recommendedName>
</protein>
<sequence>MDAQGALDSFLGRLTTVLSNEAQLLSGVRSDVEFIKDEMESMNSLILQLTDAQHRDHLVRSWMKQVVGLTRDCEGNVELYVHYVVGSQPDGGGGLLGYLRGAVRFVRTVTVRHRIATRIQELKVRARDVGDRRQRYGVTVPESAPPGTDSTDFDVEPSGNEEDRRLRRAVLIDSAEQPPLEDVEVVRKGIETLLMWMAGQQPASDAAAATTARDDDGEPQVKVFSIIGRDLADEVAKVVFQLNSEDSSFGCKALVDVSYVGNARSTLAKILEEIAGVQPDQQDERLSKQGEHSSETLSVNEEEEQLAIKLQRHLKGKRFLIAIKQVHRVQHEWKRILGVLLQAAVGCHPGSAIILTTPYHQVALSSSPYKIIDATSQGVLNFYIVNAGKLVAVLKYLEHDNDDRMKTIGSIFDKLHNRQSVFAMKLFLHLLYVNPKRRQDELKMFSNSISDCTRLNKSIEQKMVMLCYNELPSKYRSCLLYLTIYPKDHIIRTTSLARRWIAEGLTPTTSTNDENESAANGAEHYLEVLFAGGFVSPVEISAAGDIKSFRVHHEVHKFISRSARDVNFVDANLPQDLAHHLSIHNRIELQKNNSYGDSKDIVASLPSLAASPQWQLLKVMDLDGCRGLEKHHLKKICKILLLKYLSLRNTDVTELPKQIKELQCLETLDIRQTGVRVLAKKPIVLPLLKHLLSGDMVSTTSGSSKSEESIATVSMPLCIQRMKNMEILSHVKVTDSGSQLCGIAQLLKLRKFGVALHGKDAKLHDLFQHIEKLDTCLCSLSIQVDQTAADENNDAGSVETFTPPKFIKSLNIKGLTTGLPQLIKELHQLVKLTLAETYLKEDDLRILGKLGALRCLRLLHKSYTQSELTIKNDEFQRLNYLLVEGNNITKISFVNGAAPKLEWIVWSSGRFDALFGIDHLSMLKKLKVNNECIMLHN</sequence>
<dbReference type="Gene3D" id="3.80.10.10">
    <property type="entry name" value="Ribonuclease Inhibitor"/>
    <property type="match status" value="1"/>
</dbReference>
<dbReference type="InterPro" id="IPR058922">
    <property type="entry name" value="WHD_DRP"/>
</dbReference>
<reference evidence="12" key="1">
    <citation type="submission" date="2024-06" db="EMBL/GenBank/DDBJ databases">
        <authorList>
            <person name="Ryan C."/>
        </authorList>
    </citation>
    <scope>NUCLEOTIDE SEQUENCE [LARGE SCALE GENOMIC DNA]</scope>
</reference>
<evidence type="ECO:0000313" key="11">
    <source>
        <dbReference type="EMBL" id="CAL4991851.1"/>
    </source>
</evidence>
<dbReference type="Proteomes" id="UP001497457">
    <property type="component" value="Chromosome 24b"/>
</dbReference>
<dbReference type="InterPro" id="IPR036388">
    <property type="entry name" value="WH-like_DNA-bd_sf"/>
</dbReference>
<evidence type="ECO:0000259" key="10">
    <source>
        <dbReference type="Pfam" id="PF23598"/>
    </source>
</evidence>
<name>A0ABC9B309_9POAL</name>
<evidence type="ECO:0000256" key="4">
    <source>
        <dbReference type="ARBA" id="ARBA00022741"/>
    </source>
</evidence>
<keyword evidence="2" id="KW-0433">Leucine-rich repeat</keyword>
<evidence type="ECO:0000256" key="3">
    <source>
        <dbReference type="ARBA" id="ARBA00022737"/>
    </source>
</evidence>
<dbReference type="AlphaFoldDB" id="A0ABC9B309"/>
<accession>A0ABC9B309</accession>
<dbReference type="InterPro" id="IPR032675">
    <property type="entry name" value="LRR_dom_sf"/>
</dbReference>
<dbReference type="GO" id="GO:0000166">
    <property type="term" value="F:nucleotide binding"/>
    <property type="evidence" value="ECO:0007669"/>
    <property type="project" value="UniProtKB-KW"/>
</dbReference>
<feature type="region of interest" description="Disordered" evidence="7">
    <location>
        <begin position="138"/>
        <end position="162"/>
    </location>
</feature>
<comment type="similarity">
    <text evidence="1">Belongs to the disease resistance NB-LRR family.</text>
</comment>
<keyword evidence="3" id="KW-0677">Repeat</keyword>
<dbReference type="Gene3D" id="1.20.5.4130">
    <property type="match status" value="1"/>
</dbReference>
<evidence type="ECO:0000256" key="7">
    <source>
        <dbReference type="SAM" id="MobiDB-lite"/>
    </source>
</evidence>
<feature type="domain" description="Disease resistance N-terminal" evidence="8">
    <location>
        <begin position="6"/>
        <end position="88"/>
    </location>
</feature>
<keyword evidence="12" id="KW-1185">Reference proteome</keyword>
<reference evidence="11 12" key="2">
    <citation type="submission" date="2024-10" db="EMBL/GenBank/DDBJ databases">
        <authorList>
            <person name="Ryan C."/>
        </authorList>
    </citation>
    <scope>NUCLEOTIDE SEQUENCE [LARGE SCALE GENOMIC DNA]</scope>
</reference>
<dbReference type="GO" id="GO:0006952">
    <property type="term" value="P:defense response"/>
    <property type="evidence" value="ECO:0007669"/>
    <property type="project" value="UniProtKB-KW"/>
</dbReference>
<dbReference type="PANTHER" id="PTHR23155">
    <property type="entry name" value="DISEASE RESISTANCE PROTEIN RP"/>
    <property type="match status" value="1"/>
</dbReference>